<dbReference type="InterPro" id="IPR005518">
    <property type="entry name" value="Remorin_N"/>
</dbReference>
<feature type="compositionally biased region" description="Pro residues" evidence="1">
    <location>
        <begin position="173"/>
        <end position="190"/>
    </location>
</feature>
<feature type="compositionally biased region" description="Pro residues" evidence="1">
    <location>
        <begin position="199"/>
        <end position="211"/>
    </location>
</feature>
<gene>
    <name evidence="3" type="ORF">KSP39_PZI012992</name>
</gene>
<comment type="caution">
    <text evidence="3">The sequence shown here is derived from an EMBL/GenBank/DDBJ whole genome shotgun (WGS) entry which is preliminary data.</text>
</comment>
<dbReference type="Proteomes" id="UP001418222">
    <property type="component" value="Unassembled WGS sequence"/>
</dbReference>
<organism evidence="3 4">
    <name type="scientific">Platanthera zijinensis</name>
    <dbReference type="NCBI Taxonomy" id="2320716"/>
    <lineage>
        <taxon>Eukaryota</taxon>
        <taxon>Viridiplantae</taxon>
        <taxon>Streptophyta</taxon>
        <taxon>Embryophyta</taxon>
        <taxon>Tracheophyta</taxon>
        <taxon>Spermatophyta</taxon>
        <taxon>Magnoliopsida</taxon>
        <taxon>Liliopsida</taxon>
        <taxon>Asparagales</taxon>
        <taxon>Orchidaceae</taxon>
        <taxon>Orchidoideae</taxon>
        <taxon>Orchideae</taxon>
        <taxon>Orchidinae</taxon>
        <taxon>Platanthera</taxon>
    </lineage>
</organism>
<evidence type="ECO:0000313" key="3">
    <source>
        <dbReference type="EMBL" id="KAK8936385.1"/>
    </source>
</evidence>
<accession>A0AAP0BEM0</accession>
<reference evidence="3 4" key="1">
    <citation type="journal article" date="2022" name="Nat. Plants">
        <title>Genomes of leafy and leafless Platanthera orchids illuminate the evolution of mycoheterotrophy.</title>
        <authorList>
            <person name="Li M.H."/>
            <person name="Liu K.W."/>
            <person name="Li Z."/>
            <person name="Lu H.C."/>
            <person name="Ye Q.L."/>
            <person name="Zhang D."/>
            <person name="Wang J.Y."/>
            <person name="Li Y.F."/>
            <person name="Zhong Z.M."/>
            <person name="Liu X."/>
            <person name="Yu X."/>
            <person name="Liu D.K."/>
            <person name="Tu X.D."/>
            <person name="Liu B."/>
            <person name="Hao Y."/>
            <person name="Liao X.Y."/>
            <person name="Jiang Y.T."/>
            <person name="Sun W.H."/>
            <person name="Chen J."/>
            <person name="Chen Y.Q."/>
            <person name="Ai Y."/>
            <person name="Zhai J.W."/>
            <person name="Wu S.S."/>
            <person name="Zhou Z."/>
            <person name="Hsiao Y.Y."/>
            <person name="Wu W.L."/>
            <person name="Chen Y.Y."/>
            <person name="Lin Y.F."/>
            <person name="Hsu J.L."/>
            <person name="Li C.Y."/>
            <person name="Wang Z.W."/>
            <person name="Zhao X."/>
            <person name="Zhong W.Y."/>
            <person name="Ma X.K."/>
            <person name="Ma L."/>
            <person name="Huang J."/>
            <person name="Chen G.Z."/>
            <person name="Huang M.Z."/>
            <person name="Huang L."/>
            <person name="Peng D.H."/>
            <person name="Luo Y.B."/>
            <person name="Zou S.Q."/>
            <person name="Chen S.P."/>
            <person name="Lan S."/>
            <person name="Tsai W.C."/>
            <person name="Van de Peer Y."/>
            <person name="Liu Z.J."/>
        </authorList>
    </citation>
    <scope>NUCLEOTIDE SEQUENCE [LARGE SCALE GENOMIC DNA]</scope>
    <source>
        <strain evidence="3">Lor287</strain>
    </source>
</reference>
<feature type="domain" description="Remorin N-terminal" evidence="2">
    <location>
        <begin position="37"/>
        <end position="65"/>
    </location>
</feature>
<keyword evidence="4" id="KW-1185">Reference proteome</keyword>
<evidence type="ECO:0000259" key="2">
    <source>
        <dbReference type="Pfam" id="PF03766"/>
    </source>
</evidence>
<dbReference type="EMBL" id="JBBWWQ010000011">
    <property type="protein sequence ID" value="KAK8936385.1"/>
    <property type="molecule type" value="Genomic_DNA"/>
</dbReference>
<feature type="compositionally biased region" description="Basic and acidic residues" evidence="1">
    <location>
        <begin position="35"/>
        <end position="54"/>
    </location>
</feature>
<dbReference type="AlphaFoldDB" id="A0AAP0BEM0"/>
<dbReference type="Pfam" id="PF03766">
    <property type="entry name" value="Remorin_N"/>
    <property type="match status" value="1"/>
</dbReference>
<protein>
    <recommendedName>
        <fullName evidence="2">Remorin N-terminal domain-containing protein</fullName>
    </recommendedName>
</protein>
<feature type="compositionally biased region" description="Pro residues" evidence="1">
    <location>
        <begin position="23"/>
        <end position="33"/>
    </location>
</feature>
<evidence type="ECO:0000313" key="4">
    <source>
        <dbReference type="Proteomes" id="UP001418222"/>
    </source>
</evidence>
<proteinExistence type="predicted"/>
<sequence>MGVEDVKKVEVGEQLEPATAAEVPPPPPAPASPHPVKDVLEEKAVTPPEPEGKVDDSKALAIVEMVISLPLPFSLLLLSPLRFRVAAGLTYEWEQFCPTCLASRRRFITQNLHSGLSRSLLFLPSQVFKKAKSVDLRGSKVMLRFTHPVGPVPAMILGSSHWCDASVRCPPPPPYPIPQPPRRQPSPGPKPTTRLDPTSSPPAPKLPPPTP</sequence>
<feature type="compositionally biased region" description="Basic and acidic residues" evidence="1">
    <location>
        <begin position="1"/>
        <end position="11"/>
    </location>
</feature>
<feature type="region of interest" description="Disordered" evidence="1">
    <location>
        <begin position="173"/>
        <end position="211"/>
    </location>
</feature>
<name>A0AAP0BEM0_9ASPA</name>
<feature type="region of interest" description="Disordered" evidence="1">
    <location>
        <begin position="1"/>
        <end position="54"/>
    </location>
</feature>
<evidence type="ECO:0000256" key="1">
    <source>
        <dbReference type="SAM" id="MobiDB-lite"/>
    </source>
</evidence>